<keyword evidence="2" id="KW-1185">Reference proteome</keyword>
<protein>
    <recommendedName>
        <fullName evidence="3">N-acetyltransferase</fullName>
    </recommendedName>
</protein>
<organism evidence="1 2">
    <name type="scientific">Methylosinus trichosporium (strain ATCC 35070 / NCIMB 11131 / UNIQEM 75 / OB3b)</name>
    <dbReference type="NCBI Taxonomy" id="595536"/>
    <lineage>
        <taxon>Bacteria</taxon>
        <taxon>Pseudomonadati</taxon>
        <taxon>Pseudomonadota</taxon>
        <taxon>Alphaproteobacteria</taxon>
        <taxon>Hyphomicrobiales</taxon>
        <taxon>Methylocystaceae</taxon>
        <taxon>Methylosinus</taxon>
    </lineage>
</organism>
<dbReference type="Proteomes" id="UP000230709">
    <property type="component" value="Chromosome"/>
</dbReference>
<reference evidence="2" key="1">
    <citation type="submission" date="2017-10" db="EMBL/GenBank/DDBJ databases">
        <title>Completed PacBio SMRT sequence of Methylosinus trichosporium OB3b reveals presence of a third large plasmid.</title>
        <authorList>
            <person name="Charles T.C."/>
            <person name="Lynch M.D.J."/>
            <person name="Heil J.R."/>
            <person name="Cheng J."/>
        </authorList>
    </citation>
    <scope>NUCLEOTIDE SEQUENCE [LARGE SCALE GENOMIC DNA]</scope>
    <source>
        <strain evidence="2">OB3b</strain>
    </source>
</reference>
<dbReference type="InterPro" id="IPR039968">
    <property type="entry name" value="BcerS-like"/>
</dbReference>
<sequence>MAGIEILPVDSLSRFLTFCKLPRLLYKGEKGFTPSLDVERWTVYGHKLNPHFKMVEAQEFLARRGGAWVGRISAQIYKRPVEPVGASRAQWGSLDAIDDLEVVRALTAAAENWLGARGASRISGPFSPSINAECGMLVEGYDATPMIFMPWHPPYLSRHVEALGYEKARDLISYRYITAEQDFKDRLRIAERREWRNRLKVRQLKLDELKKGETQLMAELFNDGWRDNWGFVPFLKEEFDSSADVLKYIMPPEFGIVVELDDVPQSFAITLPNLHEIIADFDGRLLPFNLPRLISRFRRHQFRTARLVLLGTRKTLQNSATGGAILLSMIEEMRQRGRNAQIVQFEAGWVLEDNMGMRKPIEMFGGQIDKIHRIYEKRLSGAAETSLPVTQEATS</sequence>
<dbReference type="SUPFAM" id="SSF55729">
    <property type="entry name" value="Acyl-CoA N-acyltransferases (Nat)"/>
    <property type="match status" value="1"/>
</dbReference>
<evidence type="ECO:0000313" key="1">
    <source>
        <dbReference type="EMBL" id="ATQ68487.1"/>
    </source>
</evidence>
<dbReference type="KEGG" id="mtw:CQW49_11815"/>
<evidence type="ECO:0008006" key="3">
    <source>
        <dbReference type="Google" id="ProtNLM"/>
    </source>
</evidence>
<dbReference type="AlphaFoldDB" id="A0A2D2D0F4"/>
<dbReference type="STRING" id="595536.GCA_000178815_02801"/>
<dbReference type="Gene3D" id="3.40.630.30">
    <property type="match status" value="1"/>
</dbReference>
<dbReference type="EMBL" id="CP023737">
    <property type="protein sequence ID" value="ATQ68487.1"/>
    <property type="molecule type" value="Genomic_DNA"/>
</dbReference>
<dbReference type="InterPro" id="IPR016181">
    <property type="entry name" value="Acyl_CoA_acyltransferase"/>
</dbReference>
<accession>A0A2D2D0F4</accession>
<dbReference type="PANTHER" id="PTHR41368">
    <property type="entry name" value="PROTEIN YGHO"/>
    <property type="match status" value="1"/>
</dbReference>
<gene>
    <name evidence="1" type="ORF">CQW49_11815</name>
</gene>
<evidence type="ECO:0000313" key="2">
    <source>
        <dbReference type="Proteomes" id="UP000230709"/>
    </source>
</evidence>
<dbReference type="PANTHER" id="PTHR41368:SF1">
    <property type="entry name" value="PROTEIN YGHO"/>
    <property type="match status" value="1"/>
</dbReference>
<name>A0A2D2D0F4_METT3</name>
<proteinExistence type="predicted"/>